<keyword evidence="3" id="KW-1185">Reference proteome</keyword>
<gene>
    <name evidence="2" type="ORF">J2T57_003933</name>
</gene>
<comment type="caution">
    <text evidence="2">The sequence shown here is derived from an EMBL/GenBank/DDBJ whole genome shotgun (WGS) entry which is preliminary data.</text>
</comment>
<evidence type="ECO:0000313" key="3">
    <source>
        <dbReference type="Proteomes" id="UP001205843"/>
    </source>
</evidence>
<accession>A0AAE3KCE2</accession>
<reference evidence="2" key="1">
    <citation type="submission" date="2022-03" db="EMBL/GenBank/DDBJ databases">
        <title>Genomic Encyclopedia of Type Strains, Phase III (KMG-III): the genomes of soil and plant-associated and newly described type strains.</title>
        <authorList>
            <person name="Whitman W."/>
        </authorList>
    </citation>
    <scope>NUCLEOTIDE SEQUENCE</scope>
    <source>
        <strain evidence="2">ANL 6-2</strain>
    </source>
</reference>
<name>A0AAE3KCE2_9GAMM</name>
<dbReference type="RefSeq" id="WP_253483840.1">
    <property type="nucleotide sequence ID" value="NZ_JALJXV010000011.1"/>
</dbReference>
<protein>
    <submittedName>
        <fullName evidence="2">Uncharacterized protein</fullName>
    </submittedName>
</protein>
<proteinExistence type="predicted"/>
<feature type="region of interest" description="Disordered" evidence="1">
    <location>
        <begin position="1"/>
        <end position="37"/>
    </location>
</feature>
<dbReference type="EMBL" id="JALJXV010000011">
    <property type="protein sequence ID" value="MCP1676760.1"/>
    <property type="molecule type" value="Genomic_DNA"/>
</dbReference>
<organism evidence="2 3">
    <name type="scientific">Natronocella acetinitrilica</name>
    <dbReference type="NCBI Taxonomy" id="414046"/>
    <lineage>
        <taxon>Bacteria</taxon>
        <taxon>Pseudomonadati</taxon>
        <taxon>Pseudomonadota</taxon>
        <taxon>Gammaproteobacteria</taxon>
        <taxon>Chromatiales</taxon>
        <taxon>Ectothiorhodospiraceae</taxon>
        <taxon>Natronocella</taxon>
    </lineage>
</organism>
<dbReference type="Proteomes" id="UP001205843">
    <property type="component" value="Unassembled WGS sequence"/>
</dbReference>
<sequence length="69" mass="7799">MNMRKRVNQAPLQTWEDEGGSVCPPVKDGMPTKHGPVREHYFVPGGWPPMPRMASMRSPAFDCAFPERT</sequence>
<dbReference type="AlphaFoldDB" id="A0AAE3KCE2"/>
<evidence type="ECO:0000313" key="2">
    <source>
        <dbReference type="EMBL" id="MCP1676760.1"/>
    </source>
</evidence>
<evidence type="ECO:0000256" key="1">
    <source>
        <dbReference type="SAM" id="MobiDB-lite"/>
    </source>
</evidence>